<dbReference type="EMBL" id="UINC01089038">
    <property type="protein sequence ID" value="SVC39784.1"/>
    <property type="molecule type" value="Genomic_DNA"/>
</dbReference>
<proteinExistence type="predicted"/>
<feature type="non-terminal residue" evidence="1">
    <location>
        <position position="27"/>
    </location>
</feature>
<accession>A0A382LSQ7</accession>
<evidence type="ECO:0000313" key="1">
    <source>
        <dbReference type="EMBL" id="SVC39784.1"/>
    </source>
</evidence>
<organism evidence="1">
    <name type="scientific">marine metagenome</name>
    <dbReference type="NCBI Taxonomy" id="408172"/>
    <lineage>
        <taxon>unclassified sequences</taxon>
        <taxon>metagenomes</taxon>
        <taxon>ecological metagenomes</taxon>
    </lineage>
</organism>
<name>A0A382LSQ7_9ZZZZ</name>
<sequence>MVIAVDTKNNNPRLTMAERADIHELYE</sequence>
<gene>
    <name evidence="1" type="ORF">METZ01_LOCUS292638</name>
</gene>
<protein>
    <submittedName>
        <fullName evidence="1">Uncharacterized protein</fullName>
    </submittedName>
</protein>
<dbReference type="AlphaFoldDB" id="A0A382LSQ7"/>
<reference evidence="1" key="1">
    <citation type="submission" date="2018-05" db="EMBL/GenBank/DDBJ databases">
        <authorList>
            <person name="Lanie J.A."/>
            <person name="Ng W.-L."/>
            <person name="Kazmierczak K.M."/>
            <person name="Andrzejewski T.M."/>
            <person name="Davidsen T.M."/>
            <person name="Wayne K.J."/>
            <person name="Tettelin H."/>
            <person name="Glass J.I."/>
            <person name="Rusch D."/>
            <person name="Podicherti R."/>
            <person name="Tsui H.-C.T."/>
            <person name="Winkler M.E."/>
        </authorList>
    </citation>
    <scope>NUCLEOTIDE SEQUENCE</scope>
</reference>